<feature type="compositionally biased region" description="Low complexity" evidence="1">
    <location>
        <begin position="45"/>
        <end position="56"/>
    </location>
</feature>
<evidence type="ECO:0000313" key="3">
    <source>
        <dbReference type="Proteomes" id="UP000266188"/>
    </source>
</evidence>
<feature type="compositionally biased region" description="Basic and acidic residues" evidence="1">
    <location>
        <begin position="260"/>
        <end position="271"/>
    </location>
</feature>
<sequence>MGVTLCRRLRNSYKSNSTTPSDLGQAYQLSRTEPPQDDVHVAEASSPSSSSSSLPSTVESIRPSTEGLSLTHSLSTKLRRRFSRETKAKSLSLPIRKADRSSGVSFFSLSSRFNRTTRMSTSAAAAPEELGSSLMSERGYDSDAQFIASPRGVALSSPGSGRDFSPLGQGYAKTELSDLSERSNEWLVEGFDGMIEDDSHDEVNLPPGDVDGVPEGAEGSDCDREGFEQKDESGRGSMDKGSSDDTAGAEKTTEEPACEELVRDEPVHQGDAEASTAAEEEQDEQNKSPASPPEASIPEKLQSELVESGNVANDTEPIIPQAEDEPIVIHENLGAEAIDPKPSDSASKLMSEIQIPKKRLLQEPPNRSVSEMRSIHLADMNIHKMLASPSLLSTSFTSPMLSQNPSVEESRQEDMSTTRSVSENSGMKMLQQPQLSQHQKQSTLFYSPRSSLSTPSASAYQHPPKTWGHSGIEKYLSKLERQTPYTRSPLIAPLPGTFPVQGLGSKEPSEANSIEGHTPAVDVFKGKFLETLQDVPSVANSTSHGQIGEDLPAPRKVSIGWMSGGRRIGYGYTMVPPIDKENLGSRTNLASSSPSDAGNRSRSETPSKLNGSSSSINVIPGMFNRLGERHWSGATAFLRKEEPADRESFSTPLWTRVTNRVKSQVNATGIARTMPGHWPVFGSEQSSDKGRDQSEPRKQMPILGPKDGNFLKRTMTRIYSTSSLQARRRNMMENSHDIREKISAKASGIHYPLLHRKGSGDFRFRTLSLHRKKLRKSADDEVPIFTVKNCGWSREDMTRKIVEPPWVSGLPVSAAASVSGPGSGSVSAVVSNGGRDAGKSLSLDQVASDDTTEDLASMYQDCFEIIPGSVDGIVALSEEGKA</sequence>
<feature type="compositionally biased region" description="Polar residues" evidence="1">
    <location>
        <begin position="584"/>
        <end position="598"/>
    </location>
</feature>
<feature type="region of interest" description="Disordered" evidence="1">
    <location>
        <begin position="30"/>
        <end position="76"/>
    </location>
</feature>
<comment type="caution">
    <text evidence="2">The sequence shown here is derived from an EMBL/GenBank/DDBJ whole genome shotgun (WGS) entry which is preliminary data.</text>
</comment>
<feature type="region of interest" description="Disordered" evidence="1">
    <location>
        <begin position="583"/>
        <end position="616"/>
    </location>
</feature>
<proteinExistence type="predicted"/>
<protein>
    <submittedName>
        <fullName evidence="2">Uncharacterized protein</fullName>
    </submittedName>
</protein>
<dbReference type="EMBL" id="MVGC01000009">
    <property type="protein sequence ID" value="RJE27080.1"/>
    <property type="molecule type" value="Genomic_DNA"/>
</dbReference>
<evidence type="ECO:0000313" key="2">
    <source>
        <dbReference type="EMBL" id="RJE27080.1"/>
    </source>
</evidence>
<feature type="compositionally biased region" description="Polar residues" evidence="1">
    <location>
        <begin position="57"/>
        <end position="76"/>
    </location>
</feature>
<accession>A0A3A2ZWK2</accession>
<dbReference type="Proteomes" id="UP000266188">
    <property type="component" value="Unassembled WGS sequence"/>
</dbReference>
<name>A0A3A2ZWK2_9EURO</name>
<feature type="compositionally biased region" description="Basic and acidic residues" evidence="1">
    <location>
        <begin position="221"/>
        <end position="243"/>
    </location>
</feature>
<feature type="region of interest" description="Disordered" evidence="1">
    <location>
        <begin position="190"/>
        <end position="367"/>
    </location>
</feature>
<feature type="region of interest" description="Disordered" evidence="1">
    <location>
        <begin position="397"/>
        <end position="426"/>
    </location>
</feature>
<feature type="compositionally biased region" description="Basic and acidic residues" evidence="1">
    <location>
        <begin position="686"/>
        <end position="698"/>
    </location>
</feature>
<keyword evidence="3" id="KW-1185">Reference proteome</keyword>
<evidence type="ECO:0000256" key="1">
    <source>
        <dbReference type="SAM" id="MobiDB-lite"/>
    </source>
</evidence>
<feature type="compositionally biased region" description="Polar residues" evidence="1">
    <location>
        <begin position="606"/>
        <end position="616"/>
    </location>
</feature>
<organism evidence="2 3">
    <name type="scientific">Aspergillus sclerotialis</name>
    <dbReference type="NCBI Taxonomy" id="2070753"/>
    <lineage>
        <taxon>Eukaryota</taxon>
        <taxon>Fungi</taxon>
        <taxon>Dikarya</taxon>
        <taxon>Ascomycota</taxon>
        <taxon>Pezizomycotina</taxon>
        <taxon>Eurotiomycetes</taxon>
        <taxon>Eurotiomycetidae</taxon>
        <taxon>Eurotiales</taxon>
        <taxon>Aspergillaceae</taxon>
        <taxon>Aspergillus</taxon>
        <taxon>Aspergillus subgen. Polypaecilum</taxon>
    </lineage>
</organism>
<reference evidence="3" key="1">
    <citation type="submission" date="2017-02" db="EMBL/GenBank/DDBJ databases">
        <authorList>
            <person name="Tafer H."/>
            <person name="Lopandic K."/>
        </authorList>
    </citation>
    <scope>NUCLEOTIDE SEQUENCE [LARGE SCALE GENOMIC DNA]</scope>
    <source>
        <strain evidence="3">CBS 366.77</strain>
    </source>
</reference>
<dbReference type="AlphaFoldDB" id="A0A3A2ZWK2"/>
<dbReference type="OrthoDB" id="4511178at2759"/>
<gene>
    <name evidence="2" type="ORF">PHISCL_00547</name>
</gene>
<feature type="region of interest" description="Disordered" evidence="1">
    <location>
        <begin position="673"/>
        <end position="707"/>
    </location>
</feature>